<protein>
    <submittedName>
        <fullName evidence="1">Uncharacterized protein</fullName>
    </submittedName>
</protein>
<proteinExistence type="predicted"/>
<name>A0A1J5RFB0_9ZZZZ</name>
<sequence>MSPQEFQDLVDRYGDDLALWPDGVPPQVRALVRDCSEAQEILEQARALKCRLMDLGGQAPHLFADRVVDLALALDPPDFFRDLLLN</sequence>
<reference evidence="1" key="1">
    <citation type="submission" date="2016-10" db="EMBL/GenBank/DDBJ databases">
        <title>Sequence of Gallionella enrichment culture.</title>
        <authorList>
            <person name="Poehlein A."/>
            <person name="Muehling M."/>
            <person name="Daniel R."/>
        </authorList>
    </citation>
    <scope>NUCLEOTIDE SEQUENCE</scope>
</reference>
<evidence type="ECO:0000313" key="1">
    <source>
        <dbReference type="EMBL" id="OIQ86813.1"/>
    </source>
</evidence>
<accession>A0A1J5RFB0</accession>
<organism evidence="1">
    <name type="scientific">mine drainage metagenome</name>
    <dbReference type="NCBI Taxonomy" id="410659"/>
    <lineage>
        <taxon>unclassified sequences</taxon>
        <taxon>metagenomes</taxon>
        <taxon>ecological metagenomes</taxon>
    </lineage>
</organism>
<dbReference type="AlphaFoldDB" id="A0A1J5RFB0"/>
<gene>
    <name evidence="1" type="ORF">GALL_313210</name>
</gene>
<comment type="caution">
    <text evidence="1">The sequence shown here is derived from an EMBL/GenBank/DDBJ whole genome shotgun (WGS) entry which is preliminary data.</text>
</comment>
<dbReference type="EMBL" id="MLJW01000457">
    <property type="protein sequence ID" value="OIQ86813.1"/>
    <property type="molecule type" value="Genomic_DNA"/>
</dbReference>